<feature type="compositionally biased region" description="Basic and acidic residues" evidence="1">
    <location>
        <begin position="12"/>
        <end position="30"/>
    </location>
</feature>
<evidence type="ECO:0000313" key="2">
    <source>
        <dbReference type="EMBL" id="KAG0577764.1"/>
    </source>
</evidence>
<protein>
    <submittedName>
        <fullName evidence="2">Uncharacterized protein</fullName>
    </submittedName>
</protein>
<accession>A0A8T0I2T6</accession>
<gene>
    <name evidence="2" type="ORF">KC19_5G179800</name>
</gene>
<name>A0A8T0I2T6_CERPU</name>
<keyword evidence="3" id="KW-1185">Reference proteome</keyword>
<dbReference type="Proteomes" id="UP000822688">
    <property type="component" value="Chromosome 5"/>
</dbReference>
<comment type="caution">
    <text evidence="2">The sequence shown here is derived from an EMBL/GenBank/DDBJ whole genome shotgun (WGS) entry which is preliminary data.</text>
</comment>
<organism evidence="2 3">
    <name type="scientific">Ceratodon purpureus</name>
    <name type="common">Fire moss</name>
    <name type="synonym">Dicranum purpureum</name>
    <dbReference type="NCBI Taxonomy" id="3225"/>
    <lineage>
        <taxon>Eukaryota</taxon>
        <taxon>Viridiplantae</taxon>
        <taxon>Streptophyta</taxon>
        <taxon>Embryophyta</taxon>
        <taxon>Bryophyta</taxon>
        <taxon>Bryophytina</taxon>
        <taxon>Bryopsida</taxon>
        <taxon>Dicranidae</taxon>
        <taxon>Pseudoditrichales</taxon>
        <taxon>Ditrichaceae</taxon>
        <taxon>Ceratodon</taxon>
    </lineage>
</organism>
<reference evidence="2" key="1">
    <citation type="submission" date="2020-06" db="EMBL/GenBank/DDBJ databases">
        <title>WGS assembly of Ceratodon purpureus strain R40.</title>
        <authorList>
            <person name="Carey S.B."/>
            <person name="Jenkins J."/>
            <person name="Shu S."/>
            <person name="Lovell J.T."/>
            <person name="Sreedasyam A."/>
            <person name="Maumus F."/>
            <person name="Tiley G.P."/>
            <person name="Fernandez-Pozo N."/>
            <person name="Barry K."/>
            <person name="Chen C."/>
            <person name="Wang M."/>
            <person name="Lipzen A."/>
            <person name="Daum C."/>
            <person name="Saski C.A."/>
            <person name="Payton A.C."/>
            <person name="Mcbreen J.C."/>
            <person name="Conrad R.E."/>
            <person name="Kollar L.M."/>
            <person name="Olsson S."/>
            <person name="Huttunen S."/>
            <person name="Landis J.B."/>
            <person name="Wickett N.J."/>
            <person name="Johnson M.G."/>
            <person name="Rensing S.A."/>
            <person name="Grimwood J."/>
            <person name="Schmutz J."/>
            <person name="Mcdaniel S.F."/>
        </authorList>
    </citation>
    <scope>NUCLEOTIDE SEQUENCE</scope>
    <source>
        <strain evidence="2">R40</strain>
    </source>
</reference>
<dbReference type="AlphaFoldDB" id="A0A8T0I2T6"/>
<evidence type="ECO:0000256" key="1">
    <source>
        <dbReference type="SAM" id="MobiDB-lite"/>
    </source>
</evidence>
<dbReference type="EMBL" id="CM026425">
    <property type="protein sequence ID" value="KAG0577764.1"/>
    <property type="molecule type" value="Genomic_DNA"/>
</dbReference>
<feature type="compositionally biased region" description="Low complexity" evidence="1">
    <location>
        <begin position="34"/>
        <end position="51"/>
    </location>
</feature>
<evidence type="ECO:0000313" key="3">
    <source>
        <dbReference type="Proteomes" id="UP000822688"/>
    </source>
</evidence>
<sequence length="199" mass="22372">MSWRIDNPQNVRFEEETSDTHSHDRPHTEESIIQPGAQPEAQAQAQAQAGALKVRDPEEVRRSVDLLNNAAISRANSVRFAMDEEHPLFGDAVGKADLEDLEELEERSLTLIEGRRMSVANASVSYQDDQAGRASRRSLAGIVIDADAPAERSMRDYSIERRSIVEPGNPVPECLGRRGCRSTQRESLVMARYWRMRPC</sequence>
<feature type="region of interest" description="Disordered" evidence="1">
    <location>
        <begin position="1"/>
        <end position="56"/>
    </location>
</feature>
<proteinExistence type="predicted"/>